<evidence type="ECO:0000313" key="1">
    <source>
        <dbReference type="EnsemblPlants" id="QL05p003983:mrna"/>
    </source>
</evidence>
<organism evidence="1 2">
    <name type="scientific">Quercus lobata</name>
    <name type="common">Valley oak</name>
    <dbReference type="NCBI Taxonomy" id="97700"/>
    <lineage>
        <taxon>Eukaryota</taxon>
        <taxon>Viridiplantae</taxon>
        <taxon>Streptophyta</taxon>
        <taxon>Embryophyta</taxon>
        <taxon>Tracheophyta</taxon>
        <taxon>Spermatophyta</taxon>
        <taxon>Magnoliopsida</taxon>
        <taxon>eudicotyledons</taxon>
        <taxon>Gunneridae</taxon>
        <taxon>Pentapetalae</taxon>
        <taxon>rosids</taxon>
        <taxon>fabids</taxon>
        <taxon>Fagales</taxon>
        <taxon>Fagaceae</taxon>
        <taxon>Quercus</taxon>
    </lineage>
</organism>
<accession>A0A7N2LKA4</accession>
<protein>
    <recommendedName>
        <fullName evidence="3">DUF4283 domain-containing protein</fullName>
    </recommendedName>
</protein>
<reference evidence="1 2" key="1">
    <citation type="journal article" date="2016" name="G3 (Bethesda)">
        <title>First Draft Assembly and Annotation of the Genome of a California Endemic Oak Quercus lobata Nee (Fagaceae).</title>
        <authorList>
            <person name="Sork V.L."/>
            <person name="Fitz-Gibbon S.T."/>
            <person name="Puiu D."/>
            <person name="Crepeau M."/>
            <person name="Gugger P.F."/>
            <person name="Sherman R."/>
            <person name="Stevens K."/>
            <person name="Langley C.H."/>
            <person name="Pellegrini M."/>
            <person name="Salzberg S.L."/>
        </authorList>
    </citation>
    <scope>NUCLEOTIDE SEQUENCE [LARGE SCALE GENOMIC DNA]</scope>
    <source>
        <strain evidence="1 2">cv. SW786</strain>
    </source>
</reference>
<evidence type="ECO:0008006" key="3">
    <source>
        <dbReference type="Google" id="ProtNLM"/>
    </source>
</evidence>
<sequence>MMKQFHGDSSPANVTFRHSPFWIHIFNIPIKSMNKAIGTRIGNEMEELLMVDAPKSGLAWGPFLRIRAKLPTTVVMINPRQSMPFGTLPGKDNYSSAKQEVGSYFQMDKVVKITEIASNSNSDDVILVQNHDKPNCFLPLDRAASNLDTNLNCDDKTIIPRELEHCDNAEIHNIDFFESSSNTKSTHHNWI</sequence>
<dbReference type="Gramene" id="QL05p003983:mrna">
    <property type="protein sequence ID" value="QL05p003983:mrna"/>
    <property type="gene ID" value="QL05p003983"/>
</dbReference>
<dbReference type="AlphaFoldDB" id="A0A7N2LKA4"/>
<dbReference type="EnsemblPlants" id="QL05p003983:mrna">
    <property type="protein sequence ID" value="QL05p003983:mrna"/>
    <property type="gene ID" value="QL05p003983"/>
</dbReference>
<dbReference type="Proteomes" id="UP000594261">
    <property type="component" value="Chromosome 5"/>
</dbReference>
<dbReference type="EMBL" id="LRBV02000005">
    <property type="status" value="NOT_ANNOTATED_CDS"/>
    <property type="molecule type" value="Genomic_DNA"/>
</dbReference>
<evidence type="ECO:0000313" key="2">
    <source>
        <dbReference type="Proteomes" id="UP000594261"/>
    </source>
</evidence>
<reference evidence="1" key="2">
    <citation type="submission" date="2021-01" db="UniProtKB">
        <authorList>
            <consortium name="EnsemblPlants"/>
        </authorList>
    </citation>
    <scope>IDENTIFICATION</scope>
</reference>
<keyword evidence="2" id="KW-1185">Reference proteome</keyword>
<proteinExistence type="predicted"/>
<dbReference type="InParanoid" id="A0A7N2LKA4"/>
<name>A0A7N2LKA4_QUELO</name>